<dbReference type="SUPFAM" id="SSF48652">
    <property type="entry name" value="Tetraspanin"/>
    <property type="match status" value="1"/>
</dbReference>
<organism evidence="2 3">
    <name type="scientific">Caenorhabditis tropicalis</name>
    <dbReference type="NCBI Taxonomy" id="1561998"/>
    <lineage>
        <taxon>Eukaryota</taxon>
        <taxon>Metazoa</taxon>
        <taxon>Ecdysozoa</taxon>
        <taxon>Nematoda</taxon>
        <taxon>Chromadorea</taxon>
        <taxon>Rhabditida</taxon>
        <taxon>Rhabditina</taxon>
        <taxon>Rhabditomorpha</taxon>
        <taxon>Rhabditoidea</taxon>
        <taxon>Rhabditidae</taxon>
        <taxon>Peloderinae</taxon>
        <taxon>Caenorhabditis</taxon>
    </lineage>
</organism>
<keyword evidence="1" id="KW-0732">Signal</keyword>
<dbReference type="InterPro" id="IPR008952">
    <property type="entry name" value="Tetraspanin_EC2_sf"/>
</dbReference>
<accession>A0A1I7V0V0</accession>
<keyword evidence="2" id="KW-1185">Reference proteome</keyword>
<sequence length="207" mass="23346">MVIANGISLIFLLVTLGVVFGIYKSIGESSQESFQKEFLKVLENPTPKGLKTLHKFQQFTQCCGVPLPLDVPWNQSSIRLTNPWSSWFYYTILDEEYIPEARRLFTLPWSCCSDQEASCEHLAFERFSIRPSAKEEIIDELVEVEHRFVTVFEIGLDALLIWKIQNSEKVEGTPVISSISSVSSSSGGTELAEITAIDLKSSVFEKK</sequence>
<protein>
    <submittedName>
        <fullName evidence="3">Cytochrome P450</fullName>
    </submittedName>
</protein>
<name>A0A1I7V0V0_9PELO</name>
<feature type="signal peptide" evidence="1">
    <location>
        <begin position="1"/>
        <end position="21"/>
    </location>
</feature>
<dbReference type="Proteomes" id="UP000095282">
    <property type="component" value="Unplaced"/>
</dbReference>
<dbReference type="AlphaFoldDB" id="A0A1I7V0V0"/>
<evidence type="ECO:0000313" key="2">
    <source>
        <dbReference type="Proteomes" id="UP000095282"/>
    </source>
</evidence>
<dbReference type="GO" id="GO:0016020">
    <property type="term" value="C:membrane"/>
    <property type="evidence" value="ECO:0007669"/>
    <property type="project" value="InterPro"/>
</dbReference>
<dbReference type="WBParaSite" id="Csp11.Scaffold630.g21279.t2">
    <property type="protein sequence ID" value="Csp11.Scaffold630.g21279.t2"/>
    <property type="gene ID" value="Csp11.Scaffold630.g21279"/>
</dbReference>
<feature type="chain" id="PRO_5009309757" evidence="1">
    <location>
        <begin position="22"/>
        <end position="207"/>
    </location>
</feature>
<evidence type="ECO:0000256" key="1">
    <source>
        <dbReference type="SAM" id="SignalP"/>
    </source>
</evidence>
<dbReference type="eggNOG" id="ENOG502THG4">
    <property type="taxonomic scope" value="Eukaryota"/>
</dbReference>
<reference evidence="3" key="1">
    <citation type="submission" date="2016-11" db="UniProtKB">
        <authorList>
            <consortium name="WormBaseParasite"/>
        </authorList>
    </citation>
    <scope>IDENTIFICATION</scope>
</reference>
<evidence type="ECO:0000313" key="3">
    <source>
        <dbReference type="WBParaSite" id="Csp11.Scaffold630.g21279.t2"/>
    </source>
</evidence>
<proteinExistence type="predicted"/>